<evidence type="ECO:0000313" key="1">
    <source>
        <dbReference type="EMBL" id="QOP42173.1"/>
    </source>
</evidence>
<dbReference type="RefSeq" id="WP_193113494.1">
    <property type="nucleotide sequence ID" value="NZ_CP041165.1"/>
</dbReference>
<dbReference type="AlphaFoldDB" id="A0A7M1AXJ9"/>
<evidence type="ECO:0000313" key="2">
    <source>
        <dbReference type="Proteomes" id="UP000593910"/>
    </source>
</evidence>
<proteinExistence type="predicted"/>
<sequence length="526" mass="61305">MRILVLFLLIITALAAKDKETCYSVQLLSYVPQKSSYEFEADKYPNSCKLFEFSHVNAVRCGCFEKYGEAKKEQKVFQKKFKQSMVVTTYKYRFAPKRSIAAAIEKQETEADLNATKEDEAEEFPELEQGSFLDDMTFQGHVNLAAQTYITRPSGKHANNYTASAELEAAYNKESFKAFMKLRGQQDYYDLKASEAHNDRSYLRVKELYAAYDFENSQLFFGKNIRFWGALEVKNITDVFNLRDFRSDPTENDKMGSWNMAYTYYSDDAEISAIVKFYEENRAMPAYPYVYYPFTNQLITYESDLQTTKSQNSPSIYFKYSGSGDGEYALDYSIIFEHGYDSQRFYNAPVAPEYKVYENAYYVNKFITYNTLVVDSTLYKLEAVYADVLDQELISDYYHLGLGVEHTFTQVYKEADLGVLAEYYRYGTLQSDTYTDIELFEVFQNDLFIGARYSFNEGNDASIVGGAIFDLEYDEQVYYIKYESRINDIFKLHLDYRQSEPSDTYETALKRMGKQKRMSVKAGYYF</sequence>
<accession>A0A7M1AXJ9</accession>
<name>A0A7M1AXJ9_9BACT</name>
<organism evidence="1 2">
    <name type="scientific">Sulfurimonas marina</name>
    <dbReference type="NCBI Taxonomy" id="2590551"/>
    <lineage>
        <taxon>Bacteria</taxon>
        <taxon>Pseudomonadati</taxon>
        <taxon>Campylobacterota</taxon>
        <taxon>Epsilonproteobacteria</taxon>
        <taxon>Campylobacterales</taxon>
        <taxon>Sulfurimonadaceae</taxon>
        <taxon>Sulfurimonas</taxon>
    </lineage>
</organism>
<gene>
    <name evidence="1" type="ORF">FJR03_10670</name>
</gene>
<dbReference type="EMBL" id="CP041165">
    <property type="protein sequence ID" value="QOP42173.1"/>
    <property type="molecule type" value="Genomic_DNA"/>
</dbReference>
<evidence type="ECO:0008006" key="3">
    <source>
        <dbReference type="Google" id="ProtNLM"/>
    </source>
</evidence>
<reference evidence="1 2" key="1">
    <citation type="submission" date="2019-06" db="EMBL/GenBank/DDBJ databases">
        <title>Sulfurimonas gotlandica sp. nov., a chemoautotrophic and psychrotolerant epsilonproteobacterium isolated from a pelagic redoxcline, and an emended description of the genus Sulfurimonas.</title>
        <authorList>
            <person name="Wang S."/>
            <person name="Jiang L."/>
            <person name="Shao Z."/>
        </authorList>
    </citation>
    <scope>NUCLEOTIDE SEQUENCE [LARGE SCALE GENOMIC DNA]</scope>
    <source>
        <strain evidence="1 2">B2</strain>
    </source>
</reference>
<dbReference type="Proteomes" id="UP000593910">
    <property type="component" value="Chromosome"/>
</dbReference>
<dbReference type="KEGG" id="smax:FJR03_10670"/>
<keyword evidence="2" id="KW-1185">Reference proteome</keyword>
<protein>
    <recommendedName>
        <fullName evidence="3">Porin</fullName>
    </recommendedName>
</protein>